<gene>
    <name evidence="3" type="ORF">WCD74_10570</name>
</gene>
<sequence>MSMLRKAVLTTAIVGAGLGSMTGAAMAHDGGHGHGGHDAAKSCSNAIKGESENGAGRTLGDTTGGDQAFDASNTCDILNDNEILSGNNVATAGGVITNGDTTDITRTNTETTTETSDTTVPAGGAGGLGDLLGGLFG</sequence>
<organism evidence="3 4">
    <name type="scientific">Actinomycetospora aurantiaca</name>
    <dbReference type="NCBI Taxonomy" id="3129233"/>
    <lineage>
        <taxon>Bacteria</taxon>
        <taxon>Bacillati</taxon>
        <taxon>Actinomycetota</taxon>
        <taxon>Actinomycetes</taxon>
        <taxon>Pseudonocardiales</taxon>
        <taxon>Pseudonocardiaceae</taxon>
        <taxon>Actinomycetospora</taxon>
    </lineage>
</organism>
<keyword evidence="2" id="KW-0732">Signal</keyword>
<feature type="signal peptide" evidence="2">
    <location>
        <begin position="1"/>
        <end position="27"/>
    </location>
</feature>
<evidence type="ECO:0008006" key="5">
    <source>
        <dbReference type="Google" id="ProtNLM"/>
    </source>
</evidence>
<protein>
    <recommendedName>
        <fullName evidence="5">DUF320 domain-containing protein</fullName>
    </recommendedName>
</protein>
<feature type="chain" id="PRO_5046276611" description="DUF320 domain-containing protein" evidence="2">
    <location>
        <begin position="28"/>
        <end position="137"/>
    </location>
</feature>
<keyword evidence="4" id="KW-1185">Reference proteome</keyword>
<evidence type="ECO:0000313" key="3">
    <source>
        <dbReference type="EMBL" id="MEJ2868211.1"/>
    </source>
</evidence>
<dbReference type="Proteomes" id="UP001385809">
    <property type="component" value="Unassembled WGS sequence"/>
</dbReference>
<comment type="caution">
    <text evidence="3">The sequence shown here is derived from an EMBL/GenBank/DDBJ whole genome shotgun (WGS) entry which is preliminary data.</text>
</comment>
<feature type="region of interest" description="Disordered" evidence="1">
    <location>
        <begin position="29"/>
        <end position="64"/>
    </location>
</feature>
<evidence type="ECO:0000313" key="4">
    <source>
        <dbReference type="Proteomes" id="UP001385809"/>
    </source>
</evidence>
<dbReference type="RefSeq" id="WP_337694823.1">
    <property type="nucleotide sequence ID" value="NZ_JBBEGN010000004.1"/>
</dbReference>
<reference evidence="3 4" key="1">
    <citation type="submission" date="2024-03" db="EMBL/GenBank/DDBJ databases">
        <title>Actinomycetospora sp. OC33-EN08, a novel actinomycete isolated from wild orchid (Aerides multiflora).</title>
        <authorList>
            <person name="Suriyachadkun C."/>
        </authorList>
    </citation>
    <scope>NUCLEOTIDE SEQUENCE [LARGE SCALE GENOMIC DNA]</scope>
    <source>
        <strain evidence="3 4">OC33-EN08</strain>
    </source>
</reference>
<dbReference type="EMBL" id="JBBEGN010000004">
    <property type="protein sequence ID" value="MEJ2868211.1"/>
    <property type="molecule type" value="Genomic_DNA"/>
</dbReference>
<evidence type="ECO:0000256" key="1">
    <source>
        <dbReference type="SAM" id="MobiDB-lite"/>
    </source>
</evidence>
<evidence type="ECO:0000256" key="2">
    <source>
        <dbReference type="SAM" id="SignalP"/>
    </source>
</evidence>
<feature type="region of interest" description="Disordered" evidence="1">
    <location>
        <begin position="101"/>
        <end position="126"/>
    </location>
</feature>
<feature type="compositionally biased region" description="Basic and acidic residues" evidence="1">
    <location>
        <begin position="29"/>
        <end position="40"/>
    </location>
</feature>
<proteinExistence type="predicted"/>
<accession>A0ABU8MLS6</accession>
<name>A0ABU8MLS6_9PSEU</name>
<feature type="compositionally biased region" description="Low complexity" evidence="1">
    <location>
        <begin position="101"/>
        <end position="119"/>
    </location>
</feature>